<dbReference type="InterPro" id="IPR013762">
    <property type="entry name" value="Integrase-like_cat_sf"/>
</dbReference>
<dbReference type="GO" id="GO:0006310">
    <property type="term" value="P:DNA recombination"/>
    <property type="evidence" value="ECO:0007669"/>
    <property type="project" value="UniProtKB-KW"/>
</dbReference>
<sequence>MTYETLEPISPAEAKEMYLNARKHEVSQSTLDGYHYRLKHFIRWCENVEGLDNMNDLTGRKLQQFKTWRRDDGDLKPITLEGNLDALRVFIRWCESIDAVTEGLHDKIVMPALKKHDEQANGILDGDDADELLPYLRRFKYASRPHVILEILWQTGMRLGALKSIDVDDYDGENKSLLLEHRPDMGTPLKNGEEGERLVALTAETCRVIDDWIDHHRHDVTDDYGREPILTTENGRMQASSIRDAVYFVTRPCFYDADCPVGRDPNECEATDYGHYSKCPPNVSPHDIRRGSITHHLSEDVPEKVVSDRMNVGMDVLDKHYDKRSEQVKMEQRRGYLEDS</sequence>
<reference evidence="7 8" key="1">
    <citation type="submission" date="2016-10" db="EMBL/GenBank/DDBJ databases">
        <authorList>
            <person name="de Groot N.N."/>
        </authorList>
    </citation>
    <scope>NUCLEOTIDE SEQUENCE [LARGE SCALE GENOMIC DNA]</scope>
    <source>
        <strain evidence="7 8">CGMCC 1.8712</strain>
    </source>
</reference>
<feature type="domain" description="Tyr recombinase" evidence="5">
    <location>
        <begin position="119"/>
        <end position="334"/>
    </location>
</feature>
<dbReference type="InterPro" id="IPR010998">
    <property type="entry name" value="Integrase_recombinase_N"/>
</dbReference>
<dbReference type="PROSITE" id="PS51900">
    <property type="entry name" value="CB"/>
    <property type="match status" value="1"/>
</dbReference>
<keyword evidence="3" id="KW-0233">DNA recombination</keyword>
<dbReference type="RefSeq" id="WP_092635218.1">
    <property type="nucleotide sequence ID" value="NZ_FNQT01000003.1"/>
</dbReference>
<evidence type="ECO:0000313" key="8">
    <source>
        <dbReference type="Proteomes" id="UP000236755"/>
    </source>
</evidence>
<evidence type="ECO:0000259" key="5">
    <source>
        <dbReference type="PROSITE" id="PS51898"/>
    </source>
</evidence>
<dbReference type="CDD" id="cd00397">
    <property type="entry name" value="DNA_BRE_C"/>
    <property type="match status" value="1"/>
</dbReference>
<keyword evidence="8" id="KW-1185">Reference proteome</keyword>
<protein>
    <submittedName>
        <fullName evidence="7">Site-specific recombinase XerD</fullName>
    </submittedName>
</protein>
<dbReference type="STRING" id="555874.SAMN04488065_2381"/>
<keyword evidence="1" id="KW-0229">DNA integration</keyword>
<dbReference type="PANTHER" id="PTHR30349">
    <property type="entry name" value="PHAGE INTEGRASE-RELATED"/>
    <property type="match status" value="1"/>
</dbReference>
<dbReference type="PANTHER" id="PTHR30349:SF41">
    <property type="entry name" value="INTEGRASE_RECOMBINASE PROTEIN MJ0367-RELATED"/>
    <property type="match status" value="1"/>
</dbReference>
<dbReference type="InterPro" id="IPR002104">
    <property type="entry name" value="Integrase_catalytic"/>
</dbReference>
<dbReference type="OrthoDB" id="198497at2157"/>
<dbReference type="GO" id="GO:0015074">
    <property type="term" value="P:DNA integration"/>
    <property type="evidence" value="ECO:0007669"/>
    <property type="project" value="UniProtKB-KW"/>
</dbReference>
<dbReference type="InterPro" id="IPR044068">
    <property type="entry name" value="CB"/>
</dbReference>
<proteinExistence type="predicted"/>
<evidence type="ECO:0000313" key="7">
    <source>
        <dbReference type="EMBL" id="SEA23508.1"/>
    </source>
</evidence>
<dbReference type="GO" id="GO:0003677">
    <property type="term" value="F:DNA binding"/>
    <property type="evidence" value="ECO:0007669"/>
    <property type="project" value="UniProtKB-UniRule"/>
</dbReference>
<evidence type="ECO:0000256" key="2">
    <source>
        <dbReference type="ARBA" id="ARBA00023125"/>
    </source>
</evidence>
<evidence type="ECO:0000256" key="4">
    <source>
        <dbReference type="PROSITE-ProRule" id="PRU01248"/>
    </source>
</evidence>
<dbReference type="Pfam" id="PF02899">
    <property type="entry name" value="Phage_int_SAM_1"/>
    <property type="match status" value="1"/>
</dbReference>
<dbReference type="InterPro" id="IPR004107">
    <property type="entry name" value="Integrase_SAM-like_N"/>
</dbReference>
<dbReference type="EMBL" id="FNQT01000003">
    <property type="protein sequence ID" value="SEA23508.1"/>
    <property type="molecule type" value="Genomic_DNA"/>
</dbReference>
<dbReference type="PROSITE" id="PS51898">
    <property type="entry name" value="TYR_RECOMBINASE"/>
    <property type="match status" value="1"/>
</dbReference>
<accession>A0A1H3ZIU7</accession>
<feature type="domain" description="Core-binding (CB)" evidence="6">
    <location>
        <begin position="9"/>
        <end position="95"/>
    </location>
</feature>
<dbReference type="Gene3D" id="1.10.150.130">
    <property type="match status" value="1"/>
</dbReference>
<dbReference type="Gene3D" id="1.10.443.10">
    <property type="entry name" value="Intergrase catalytic core"/>
    <property type="match status" value="1"/>
</dbReference>
<evidence type="ECO:0000256" key="3">
    <source>
        <dbReference type="ARBA" id="ARBA00023172"/>
    </source>
</evidence>
<organism evidence="7 8">
    <name type="scientific">Haloplanus vescus</name>
    <dbReference type="NCBI Taxonomy" id="555874"/>
    <lineage>
        <taxon>Archaea</taxon>
        <taxon>Methanobacteriati</taxon>
        <taxon>Methanobacteriota</taxon>
        <taxon>Stenosarchaea group</taxon>
        <taxon>Halobacteria</taxon>
        <taxon>Halobacteriales</taxon>
        <taxon>Haloferacaceae</taxon>
        <taxon>Haloplanus</taxon>
    </lineage>
</organism>
<dbReference type="AlphaFoldDB" id="A0A1H3ZIU7"/>
<keyword evidence="2 4" id="KW-0238">DNA-binding</keyword>
<dbReference type="InterPro" id="IPR011010">
    <property type="entry name" value="DNA_brk_join_enz"/>
</dbReference>
<name>A0A1H3ZIU7_9EURY</name>
<dbReference type="InterPro" id="IPR050090">
    <property type="entry name" value="Tyrosine_recombinase_XerCD"/>
</dbReference>
<dbReference type="Proteomes" id="UP000236755">
    <property type="component" value="Unassembled WGS sequence"/>
</dbReference>
<evidence type="ECO:0000256" key="1">
    <source>
        <dbReference type="ARBA" id="ARBA00022908"/>
    </source>
</evidence>
<dbReference type="Pfam" id="PF00589">
    <property type="entry name" value="Phage_integrase"/>
    <property type="match status" value="1"/>
</dbReference>
<gene>
    <name evidence="7" type="ORF">SAMN04488065_2381</name>
</gene>
<dbReference type="SUPFAM" id="SSF56349">
    <property type="entry name" value="DNA breaking-rejoining enzymes"/>
    <property type="match status" value="1"/>
</dbReference>
<evidence type="ECO:0000259" key="6">
    <source>
        <dbReference type="PROSITE" id="PS51900"/>
    </source>
</evidence>